<keyword evidence="11" id="KW-1185">Reference proteome</keyword>
<dbReference type="RefSeq" id="YP_004821470.1">
    <property type="nucleotide sequence ID" value="NC_015960.1"/>
</dbReference>
<comment type="subcellular location">
    <subcellularLocation>
        <location evidence="1">Virion membrane</location>
        <topology evidence="1">Multi-pass membrane protein</topology>
    </subcellularLocation>
</comment>
<dbReference type="GO" id="GO:0019031">
    <property type="term" value="C:viral envelope"/>
    <property type="evidence" value="ECO:0007669"/>
    <property type="project" value="UniProtKB-KW"/>
</dbReference>
<evidence type="ECO:0000256" key="1">
    <source>
        <dbReference type="ARBA" id="ARBA00004385"/>
    </source>
</evidence>
<evidence type="ECO:0000256" key="8">
    <source>
        <dbReference type="ARBA" id="ARBA00023157"/>
    </source>
</evidence>
<organism evidence="10 11">
    <name type="scientific">Yokapox virus</name>
    <dbReference type="NCBI Taxonomy" id="1076255"/>
    <lineage>
        <taxon>Viruses</taxon>
        <taxon>Varidnaviria</taxon>
        <taxon>Bamfordvirae</taxon>
        <taxon>Nucleocytoviricota</taxon>
        <taxon>Pokkesviricetes</taxon>
        <taxon>Chitovirales</taxon>
        <taxon>Poxviridae</taxon>
        <taxon>Chordopoxvirinae</taxon>
        <taxon>Centapoxvirus</taxon>
        <taxon>Centapoxvirus yokapox</taxon>
    </lineage>
</organism>
<evidence type="ECO:0000256" key="7">
    <source>
        <dbReference type="ARBA" id="ARBA00023136"/>
    </source>
</evidence>
<name>G3EI09_9POXV</name>
<keyword evidence="6 9" id="KW-1133">Transmembrane helix</keyword>
<evidence type="ECO:0000256" key="4">
    <source>
        <dbReference type="ARBA" id="ARBA00022844"/>
    </source>
</evidence>
<accession>G3EI09</accession>
<evidence type="ECO:0000313" key="10">
    <source>
        <dbReference type="EMBL" id="AEN03706.1"/>
    </source>
</evidence>
<keyword evidence="3 9" id="KW-0812">Transmembrane</keyword>
<dbReference type="EMBL" id="HQ849551">
    <property type="protein sequence ID" value="AEN03706.1"/>
    <property type="molecule type" value="Genomic_DNA"/>
</dbReference>
<evidence type="ECO:0000313" key="11">
    <source>
        <dbReference type="Proteomes" id="UP000164653"/>
    </source>
</evidence>
<protein>
    <submittedName>
        <fullName evidence="10">Essential IMV membrane protein</fullName>
    </submittedName>
</protein>
<keyword evidence="4" id="KW-0946">Virion</keyword>
<dbReference type="Proteomes" id="UP000164653">
    <property type="component" value="Segment"/>
</dbReference>
<evidence type="ECO:0000256" key="2">
    <source>
        <dbReference type="ARBA" id="ARBA00022553"/>
    </source>
</evidence>
<proteinExistence type="predicted"/>
<keyword evidence="2" id="KW-0597">Phosphoprotein</keyword>
<keyword evidence="8" id="KW-1015">Disulfide bond</keyword>
<reference evidence="10 11" key="1">
    <citation type="journal article" date="2011" name="J. Virol.">
        <title>The genome of yoka poxvirus.</title>
        <authorList>
            <person name="Zhao G."/>
            <person name="Droit L."/>
            <person name="Tesh R.B."/>
            <person name="Popov V.L."/>
            <person name="Little N.S."/>
            <person name="Upton C."/>
            <person name="Virgin H.W."/>
            <person name="Wang D."/>
        </authorList>
    </citation>
    <scope>NUCLEOTIDE SEQUENCE [LARGE SCALE GENOMIC DNA]</scope>
    <source>
        <strain evidence="10">DakArB 4268</strain>
    </source>
</reference>
<evidence type="ECO:0000256" key="9">
    <source>
        <dbReference type="SAM" id="Phobius"/>
    </source>
</evidence>
<dbReference type="GeneID" id="11107253"/>
<evidence type="ECO:0000256" key="5">
    <source>
        <dbReference type="ARBA" id="ARBA00022879"/>
    </source>
</evidence>
<dbReference type="GO" id="GO:0055036">
    <property type="term" value="C:virion membrane"/>
    <property type="evidence" value="ECO:0007669"/>
    <property type="project" value="UniProtKB-SubCell"/>
</dbReference>
<dbReference type="OrthoDB" id="22551at10239"/>
<feature type="transmembrane region" description="Helical" evidence="9">
    <location>
        <begin position="12"/>
        <end position="31"/>
    </location>
</feature>
<dbReference type="KEGG" id="vg:11107253"/>
<evidence type="ECO:0000256" key="6">
    <source>
        <dbReference type="ARBA" id="ARBA00022989"/>
    </source>
</evidence>
<evidence type="ECO:0000256" key="3">
    <source>
        <dbReference type="ARBA" id="ARBA00022692"/>
    </source>
</evidence>
<dbReference type="InterPro" id="IPR008785">
    <property type="entry name" value="Poxvirus_A14"/>
</dbReference>
<dbReference type="Pfam" id="PF05767">
    <property type="entry name" value="Pox_A14"/>
    <property type="match status" value="1"/>
</dbReference>
<gene>
    <name evidence="10" type="ORF">YKV117c</name>
</gene>
<keyword evidence="7 9" id="KW-0472">Membrane</keyword>
<sequence length="91" mass="10258">MDMLHILDHYFSGVLICGIILLTLSCIFAFVEFTKTTAVTYTWRGLSIAAFIFGIIMTVGILIYSMWGKHCRHSLINETVMTGNHTEVISQ</sequence>
<keyword evidence="5" id="KW-0261">Viral envelope protein</keyword>
<feature type="transmembrane region" description="Helical" evidence="9">
    <location>
        <begin position="43"/>
        <end position="64"/>
    </location>
</feature>